<reference evidence="2" key="1">
    <citation type="submission" date="2014-03" db="EMBL/GenBank/DDBJ databases">
        <authorList>
            <person name="Aksoy S."/>
            <person name="Warren W."/>
            <person name="Wilson R.K."/>
        </authorList>
    </citation>
    <scope>NUCLEOTIDE SEQUENCE [LARGE SCALE GENOMIC DNA]</scope>
    <source>
        <strain evidence="2">IAEA</strain>
    </source>
</reference>
<reference evidence="1" key="2">
    <citation type="submission" date="2020-05" db="UniProtKB">
        <authorList>
            <consortium name="EnsemblMetazoa"/>
        </authorList>
    </citation>
    <scope>IDENTIFICATION</scope>
    <source>
        <strain evidence="1">IAEA</strain>
    </source>
</reference>
<proteinExistence type="predicted"/>
<evidence type="ECO:0000313" key="2">
    <source>
        <dbReference type="Proteomes" id="UP000092445"/>
    </source>
</evidence>
<accession>A0A1B0A5Z6</accession>
<dbReference type="EnsemblMetazoa" id="GPAI035475-RA">
    <property type="protein sequence ID" value="GPAI035475-PA"/>
    <property type="gene ID" value="GPAI035475"/>
</dbReference>
<dbReference type="AlphaFoldDB" id="A0A1B0A5Z6"/>
<evidence type="ECO:0000313" key="1">
    <source>
        <dbReference type="EnsemblMetazoa" id="GPAI035475-PA"/>
    </source>
</evidence>
<sequence>MVGGYVGTWLRRFPYNVDDYVKSIKLFGGTLIFRNHYIKTMAIITTSSHLEVSWPNNEKIELNMKSIMRNGSCLPKGAEYILNLYTYEMLDTRVLVPIRKSSFYPMG</sequence>
<name>A0A1B0A5Z6_GLOPL</name>
<organism evidence="1 2">
    <name type="scientific">Glossina pallidipes</name>
    <name type="common">Tsetse fly</name>
    <dbReference type="NCBI Taxonomy" id="7398"/>
    <lineage>
        <taxon>Eukaryota</taxon>
        <taxon>Metazoa</taxon>
        <taxon>Ecdysozoa</taxon>
        <taxon>Arthropoda</taxon>
        <taxon>Hexapoda</taxon>
        <taxon>Insecta</taxon>
        <taxon>Pterygota</taxon>
        <taxon>Neoptera</taxon>
        <taxon>Endopterygota</taxon>
        <taxon>Diptera</taxon>
        <taxon>Brachycera</taxon>
        <taxon>Muscomorpha</taxon>
        <taxon>Hippoboscoidea</taxon>
        <taxon>Glossinidae</taxon>
        <taxon>Glossina</taxon>
    </lineage>
</organism>
<keyword evidence="2" id="KW-1185">Reference proteome</keyword>
<protein>
    <submittedName>
        <fullName evidence="1">Uncharacterized protein</fullName>
    </submittedName>
</protein>
<dbReference type="Proteomes" id="UP000092445">
    <property type="component" value="Unassembled WGS sequence"/>
</dbReference>
<dbReference type="VEuPathDB" id="VectorBase:GPAI035475"/>